<accession>A0A8J2WK25</accession>
<evidence type="ECO:0000256" key="1">
    <source>
        <dbReference type="SAM" id="MobiDB-lite"/>
    </source>
</evidence>
<comment type="caution">
    <text evidence="2">The sequence shown here is derived from an EMBL/GenBank/DDBJ whole genome shotgun (WGS) entry which is preliminary data.</text>
</comment>
<reference evidence="2" key="1">
    <citation type="submission" date="2021-11" db="EMBL/GenBank/DDBJ databases">
        <authorList>
            <person name="Schell T."/>
        </authorList>
    </citation>
    <scope>NUCLEOTIDE SEQUENCE</scope>
    <source>
        <strain evidence="2">M5</strain>
    </source>
</reference>
<dbReference type="EMBL" id="CAKKLH010000063">
    <property type="protein sequence ID" value="CAH0101626.1"/>
    <property type="molecule type" value="Genomic_DNA"/>
</dbReference>
<keyword evidence="3" id="KW-1185">Reference proteome</keyword>
<evidence type="ECO:0000313" key="2">
    <source>
        <dbReference type="EMBL" id="CAH0101626.1"/>
    </source>
</evidence>
<name>A0A8J2WK25_9CRUS</name>
<protein>
    <submittedName>
        <fullName evidence="2">Uncharacterized protein</fullName>
    </submittedName>
</protein>
<sequence length="747" mass="83853">MKRLFHAFQLVKKNLERARLQQKQQYDKRAKNFEYQVGDKVLLDVRAVIPGGGKVQLVHVNRIKPLLEAMICKDDPCPEFRDVGTNEEELSTNDSLTENTDEVVDQPALPEDTFSNDPQFSEPFHGFPVAPPRRKRRELVNDPVQRPERPAGLRPWTLVILLLTLTLKATDGFEKTICDCSHPARKGFIEFNDEDCKHLPNTDKPNPIHYTVLSTLPVVQSFMGHTCSMWKMSKSVYRDFMQWDSVTENRIPLEVSSDKCRKMRDSRLCDGAPMDILGSNKWSLEKSPHVQGSWLRTNADSIINCRLEEVVLETECTDCVISSPLGVIPGKANGSLSHNLVTIVWDNSLKEPRKCKAKQVEEGLAMLYTTATPGVLRVRDSRKQLDFIVKNVSVGLCETPANNSIYKEVLGMDRVVITWYNINNNTQGQSNGQKFENISSTLRAEIDTAAHSQHMRDFAVEMTNSVAKKVPQYNGWLAAAYLDLPQCNKLQPVGKDLAVLQCIPRNITFTTEITRCGPQPRYKNQTISVEGWELTDFTECYWHFNFVNFNGRSHTYKNGTWTTIEPSIIVQGDKLINPLPLEVDNTLGTLLQLHPALKVNPLSPAAAMADIFAAVQQHHSSDFTSNRHVTRILLSPHDAPHISFLSRIGSWLKNFVVLSGIGILVAVAFRFCGLSSIFVSRGEDIELGVNVSSRQPANAPINIINMPTGIPTGAPQTGQSFRPCQANRAEMTDQEALQQQAALLMKR</sequence>
<gene>
    <name evidence="2" type="ORF">DGAL_LOCUS3964</name>
</gene>
<evidence type="ECO:0000313" key="3">
    <source>
        <dbReference type="Proteomes" id="UP000789390"/>
    </source>
</evidence>
<dbReference type="AlphaFoldDB" id="A0A8J2WK25"/>
<feature type="region of interest" description="Disordered" evidence="1">
    <location>
        <begin position="114"/>
        <end position="147"/>
    </location>
</feature>
<proteinExistence type="predicted"/>
<organism evidence="2 3">
    <name type="scientific">Daphnia galeata</name>
    <dbReference type="NCBI Taxonomy" id="27404"/>
    <lineage>
        <taxon>Eukaryota</taxon>
        <taxon>Metazoa</taxon>
        <taxon>Ecdysozoa</taxon>
        <taxon>Arthropoda</taxon>
        <taxon>Crustacea</taxon>
        <taxon>Branchiopoda</taxon>
        <taxon>Diplostraca</taxon>
        <taxon>Cladocera</taxon>
        <taxon>Anomopoda</taxon>
        <taxon>Daphniidae</taxon>
        <taxon>Daphnia</taxon>
    </lineage>
</organism>
<dbReference type="Proteomes" id="UP000789390">
    <property type="component" value="Unassembled WGS sequence"/>
</dbReference>
<dbReference type="OrthoDB" id="6337957at2759"/>